<name>A0A1W2CKH1_9BACT</name>
<comment type="pathway">
    <text evidence="1">Amino-acid degradation; L-proline degradation into L-glutamate; L-glutamate from L-proline: step 1/2.</text>
</comment>
<dbReference type="EC" id="1.5.5.2" evidence="2"/>
<dbReference type="Pfam" id="PF01619">
    <property type="entry name" value="Pro_dh"/>
    <property type="match status" value="1"/>
</dbReference>
<evidence type="ECO:0000256" key="10">
    <source>
        <dbReference type="PIRSR" id="PIRSR000196-2"/>
    </source>
</evidence>
<dbReference type="PANTHER" id="PTHR13914">
    <property type="entry name" value="PROLINE OXIDASE"/>
    <property type="match status" value="1"/>
</dbReference>
<dbReference type="InterPro" id="IPR029041">
    <property type="entry name" value="FAD-linked_oxidoreductase-like"/>
</dbReference>
<dbReference type="AlphaFoldDB" id="A0A1W2CKH1"/>
<feature type="binding site" evidence="9">
    <location>
        <position position="280"/>
    </location>
    <ligand>
        <name>substrate</name>
    </ligand>
</feature>
<feature type="binding site" evidence="10">
    <location>
        <begin position="218"/>
        <end position="219"/>
    </location>
    <ligand>
        <name>FAD</name>
        <dbReference type="ChEBI" id="CHEBI:57692"/>
    </ligand>
</feature>
<evidence type="ECO:0000256" key="1">
    <source>
        <dbReference type="ARBA" id="ARBA00004739"/>
    </source>
</evidence>
<feature type="domain" description="Proline dehydrogenase" evidence="11">
    <location>
        <begin position="38"/>
        <end position="287"/>
    </location>
</feature>
<dbReference type="InterPro" id="IPR002872">
    <property type="entry name" value="Proline_DH_dom"/>
</dbReference>
<dbReference type="InterPro" id="IPR015659">
    <property type="entry name" value="Proline_oxidase"/>
</dbReference>
<reference evidence="12 13" key="1">
    <citation type="submission" date="2017-04" db="EMBL/GenBank/DDBJ databases">
        <authorList>
            <person name="Afonso C.L."/>
            <person name="Miller P.J."/>
            <person name="Scott M.A."/>
            <person name="Spackman E."/>
            <person name="Goraichik I."/>
            <person name="Dimitrov K.M."/>
            <person name="Suarez D.L."/>
            <person name="Swayne D.E."/>
        </authorList>
    </citation>
    <scope>NUCLEOTIDE SEQUENCE [LARGE SCALE GENOMIC DNA]</scope>
    <source>
        <strain evidence="12 13">DSM 3385</strain>
    </source>
</reference>
<feature type="binding site" evidence="9">
    <location>
        <position position="91"/>
    </location>
    <ligand>
        <name>substrate</name>
    </ligand>
</feature>
<dbReference type="GO" id="GO:0010133">
    <property type="term" value="P:L-proline catabolic process to L-glutamate"/>
    <property type="evidence" value="ECO:0007669"/>
    <property type="project" value="UniProtKB-UniPathway"/>
</dbReference>
<keyword evidence="4 10" id="KW-0547">Nucleotide-binding</keyword>
<evidence type="ECO:0000313" key="12">
    <source>
        <dbReference type="EMBL" id="SMC85690.1"/>
    </source>
</evidence>
<accession>A0A1W2CKH1</accession>
<evidence type="ECO:0000313" key="13">
    <source>
        <dbReference type="Proteomes" id="UP000192418"/>
    </source>
</evidence>
<evidence type="ECO:0000256" key="8">
    <source>
        <dbReference type="ARBA" id="ARBA00048779"/>
    </source>
</evidence>
<dbReference type="GO" id="GO:0000166">
    <property type="term" value="F:nucleotide binding"/>
    <property type="evidence" value="ECO:0007669"/>
    <property type="project" value="UniProtKB-KW"/>
</dbReference>
<evidence type="ECO:0000256" key="5">
    <source>
        <dbReference type="ARBA" id="ARBA00022827"/>
    </source>
</evidence>
<evidence type="ECO:0000256" key="6">
    <source>
        <dbReference type="ARBA" id="ARBA00023002"/>
    </source>
</evidence>
<evidence type="ECO:0000256" key="2">
    <source>
        <dbReference type="ARBA" id="ARBA00012695"/>
    </source>
</evidence>
<dbReference type="OrthoDB" id="9773461at2"/>
<comment type="cofactor">
    <cofactor evidence="10">
        <name>FAD</name>
        <dbReference type="ChEBI" id="CHEBI:57692"/>
    </cofactor>
    <text evidence="10">Binds 1 FAD per subunit.</text>
</comment>
<dbReference type="SUPFAM" id="SSF51730">
    <property type="entry name" value="FAD-linked oxidoreductase"/>
    <property type="match status" value="1"/>
</dbReference>
<dbReference type="RefSeq" id="WP_084069731.1">
    <property type="nucleotide sequence ID" value="NZ_FWXY01000012.1"/>
</dbReference>
<evidence type="ECO:0000256" key="4">
    <source>
        <dbReference type="ARBA" id="ARBA00022741"/>
    </source>
</evidence>
<dbReference type="PANTHER" id="PTHR13914:SF0">
    <property type="entry name" value="PROLINE DEHYDROGENASE 1, MITOCHONDRIAL"/>
    <property type="match status" value="1"/>
</dbReference>
<feature type="binding site" evidence="9">
    <location>
        <position position="281"/>
    </location>
    <ligand>
        <name>substrate</name>
    </ligand>
</feature>
<feature type="binding site" evidence="10">
    <location>
        <position position="155"/>
    </location>
    <ligand>
        <name>FAD</name>
        <dbReference type="ChEBI" id="CHEBI:57692"/>
    </ligand>
</feature>
<keyword evidence="3" id="KW-0285">Flavoprotein</keyword>
<evidence type="ECO:0000259" key="11">
    <source>
        <dbReference type="Pfam" id="PF01619"/>
    </source>
</evidence>
<keyword evidence="6" id="KW-0560">Oxidoreductase</keyword>
<protein>
    <recommendedName>
        <fullName evidence="2">proline dehydrogenase</fullName>
        <ecNumber evidence="2">1.5.5.2</ecNumber>
    </recommendedName>
</protein>
<dbReference type="GO" id="GO:0004657">
    <property type="term" value="F:proline dehydrogenase activity"/>
    <property type="evidence" value="ECO:0007669"/>
    <property type="project" value="UniProtKB-EC"/>
</dbReference>
<dbReference type="Proteomes" id="UP000192418">
    <property type="component" value="Unassembled WGS sequence"/>
</dbReference>
<dbReference type="PIRSF" id="PIRSF000196">
    <property type="entry name" value="Pro_dehydrog"/>
    <property type="match status" value="1"/>
</dbReference>
<comment type="catalytic activity">
    <reaction evidence="8">
        <text>L-proline + a quinone = (S)-1-pyrroline-5-carboxylate + a quinol + H(+)</text>
        <dbReference type="Rhea" id="RHEA:23784"/>
        <dbReference type="ChEBI" id="CHEBI:15378"/>
        <dbReference type="ChEBI" id="CHEBI:17388"/>
        <dbReference type="ChEBI" id="CHEBI:24646"/>
        <dbReference type="ChEBI" id="CHEBI:60039"/>
        <dbReference type="ChEBI" id="CHEBI:132124"/>
        <dbReference type="EC" id="1.5.5.2"/>
    </reaction>
</comment>
<keyword evidence="5 10" id="KW-0274">FAD</keyword>
<dbReference type="Gene3D" id="3.20.20.220">
    <property type="match status" value="1"/>
</dbReference>
<dbReference type="UniPathway" id="UPA00261">
    <property type="reaction ID" value="UER00373"/>
</dbReference>
<dbReference type="STRING" id="1121400.SAMN02746065_112115"/>
<keyword evidence="7" id="KW-0642">Proline metabolism</keyword>
<dbReference type="EMBL" id="FWXY01000012">
    <property type="protein sequence ID" value="SMC85690.1"/>
    <property type="molecule type" value="Genomic_DNA"/>
</dbReference>
<keyword evidence="13" id="KW-1185">Reference proteome</keyword>
<evidence type="ECO:0000256" key="3">
    <source>
        <dbReference type="ARBA" id="ARBA00022630"/>
    </source>
</evidence>
<evidence type="ECO:0000256" key="7">
    <source>
        <dbReference type="ARBA" id="ARBA00023062"/>
    </source>
</evidence>
<organism evidence="12 13">
    <name type="scientific">Desulfocicer vacuolatum DSM 3385</name>
    <dbReference type="NCBI Taxonomy" id="1121400"/>
    <lineage>
        <taxon>Bacteria</taxon>
        <taxon>Pseudomonadati</taxon>
        <taxon>Thermodesulfobacteriota</taxon>
        <taxon>Desulfobacteria</taxon>
        <taxon>Desulfobacterales</taxon>
        <taxon>Desulfobacteraceae</taxon>
        <taxon>Desulfocicer</taxon>
    </lineage>
</organism>
<dbReference type="InterPro" id="IPR008219">
    <property type="entry name" value="PRODH_bac_arc"/>
</dbReference>
<sequence>MSFFNYAVSKTIMHVPSPVVHHFAKDYVAGNDLDDAVRVCRELSAKGIESTLDILGEYITKKEQALPFKQDCIDILETIHRDKLDANLSVKPSQMGLLMDYDFAFNNLRDIVARAAELNGFVRIDMEDIECNEDTIKIYRILREEFPDHVGTALQSYMRNAMDHLELLGDGPINLRLVKGIFIVTRQQAWRDPELITRNYIQLLERMFELGAYVGIATHDERLYYEAQKLIKKFGLKREQYEFQMLLGVDPELRDLIVSEGHRLRVYIPYGKQWLGYSRRRLLENPNIARAALGQMLRGTGGR</sequence>
<evidence type="ECO:0000256" key="9">
    <source>
        <dbReference type="PIRSR" id="PIRSR000196-1"/>
    </source>
</evidence>
<proteinExistence type="predicted"/>
<feature type="binding site" evidence="10">
    <location>
        <position position="126"/>
    </location>
    <ligand>
        <name>FAD</name>
        <dbReference type="ChEBI" id="CHEBI:57692"/>
    </ligand>
</feature>
<gene>
    <name evidence="12" type="ORF">SAMN02746065_112115</name>
</gene>